<protein>
    <submittedName>
        <fullName evidence="1">Uncharacterized protein</fullName>
    </submittedName>
</protein>
<keyword evidence="2" id="KW-1185">Reference proteome</keyword>
<comment type="caution">
    <text evidence="1">The sequence shown here is derived from an EMBL/GenBank/DDBJ whole genome shotgun (WGS) entry which is preliminary data.</text>
</comment>
<reference evidence="1 2" key="1">
    <citation type="journal article" date="2022" name="Allergy">
        <title>Genome assembly and annotation of Periplaneta americana reveal a comprehensive cockroach allergen profile.</title>
        <authorList>
            <person name="Wang L."/>
            <person name="Xiong Q."/>
            <person name="Saelim N."/>
            <person name="Wang L."/>
            <person name="Nong W."/>
            <person name="Wan A.T."/>
            <person name="Shi M."/>
            <person name="Liu X."/>
            <person name="Cao Q."/>
            <person name="Hui J.H.L."/>
            <person name="Sookrung N."/>
            <person name="Leung T.F."/>
            <person name="Tungtrongchitr A."/>
            <person name="Tsui S.K.W."/>
        </authorList>
    </citation>
    <scope>NUCLEOTIDE SEQUENCE [LARGE SCALE GENOMIC DNA]</scope>
    <source>
        <strain evidence="1">PWHHKU_190912</strain>
    </source>
</reference>
<gene>
    <name evidence="1" type="ORF">ANN_10038</name>
</gene>
<proteinExistence type="predicted"/>
<dbReference type="Proteomes" id="UP001148838">
    <property type="component" value="Unassembled WGS sequence"/>
</dbReference>
<accession>A0ABQ8TPG4</accession>
<organism evidence="1 2">
    <name type="scientific">Periplaneta americana</name>
    <name type="common">American cockroach</name>
    <name type="synonym">Blatta americana</name>
    <dbReference type="NCBI Taxonomy" id="6978"/>
    <lineage>
        <taxon>Eukaryota</taxon>
        <taxon>Metazoa</taxon>
        <taxon>Ecdysozoa</taxon>
        <taxon>Arthropoda</taxon>
        <taxon>Hexapoda</taxon>
        <taxon>Insecta</taxon>
        <taxon>Pterygota</taxon>
        <taxon>Neoptera</taxon>
        <taxon>Polyneoptera</taxon>
        <taxon>Dictyoptera</taxon>
        <taxon>Blattodea</taxon>
        <taxon>Blattoidea</taxon>
        <taxon>Blattidae</taxon>
        <taxon>Blattinae</taxon>
        <taxon>Periplaneta</taxon>
    </lineage>
</organism>
<evidence type="ECO:0000313" key="2">
    <source>
        <dbReference type="Proteomes" id="UP001148838"/>
    </source>
</evidence>
<name>A0ABQ8TPG4_PERAM</name>
<sequence>MQRHVPTQYRRELSSRPKTMEWHRKFMDTGSVPWQKDSRLRNPSVEDIKCVLVLLMIRFSPERLFALFQSETSELPPIDAAQVVYVLWRRHTLSAEHSFNRIRIIHKVHHRLKEMISGVISNKKCIISGMETFHTRELQNNAYNWFRFDRLQNIRQGRATVRIFDFQPITPYVFQPVSNTRSVFTNYRKLLPDIFVCWANNNVDLIA</sequence>
<evidence type="ECO:0000313" key="1">
    <source>
        <dbReference type="EMBL" id="KAJ4448026.1"/>
    </source>
</evidence>
<dbReference type="EMBL" id="JAJSOF020000005">
    <property type="protein sequence ID" value="KAJ4448026.1"/>
    <property type="molecule type" value="Genomic_DNA"/>
</dbReference>